<evidence type="ECO:0000256" key="11">
    <source>
        <dbReference type="ARBA" id="ARBA00023242"/>
    </source>
</evidence>
<keyword evidence="7" id="KW-0963">Cytoplasm</keyword>
<evidence type="ECO:0000313" key="16">
    <source>
        <dbReference type="Proteomes" id="UP000265427"/>
    </source>
</evidence>
<evidence type="ECO:0000256" key="10">
    <source>
        <dbReference type="ARBA" id="ARBA00023212"/>
    </source>
</evidence>
<evidence type="ECO:0000256" key="8">
    <source>
        <dbReference type="ARBA" id="ARBA00023069"/>
    </source>
</evidence>
<feature type="region of interest" description="Disordered" evidence="13">
    <location>
        <begin position="1"/>
        <end position="34"/>
    </location>
</feature>
<accession>A0A397A6F2</accession>
<evidence type="ECO:0000256" key="6">
    <source>
        <dbReference type="ARBA" id="ARBA00014849"/>
    </source>
</evidence>
<evidence type="ECO:0000256" key="3">
    <source>
        <dbReference type="ARBA" id="ARBA00004300"/>
    </source>
</evidence>
<dbReference type="GO" id="GO:0005758">
    <property type="term" value="C:mitochondrial intermembrane space"/>
    <property type="evidence" value="ECO:0007669"/>
    <property type="project" value="UniProtKB-SubCell"/>
</dbReference>
<comment type="caution">
    <text evidence="15">The sequence shown here is derived from an EMBL/GenBank/DDBJ whole genome shotgun (WGS) entry which is preliminary data.</text>
</comment>
<feature type="compositionally biased region" description="Polar residues" evidence="13">
    <location>
        <begin position="14"/>
        <end position="32"/>
    </location>
</feature>
<dbReference type="InterPro" id="IPR038849">
    <property type="entry name" value="ARL2BP"/>
</dbReference>
<evidence type="ECO:0000256" key="5">
    <source>
        <dbReference type="ARBA" id="ARBA00009880"/>
    </source>
</evidence>
<dbReference type="GO" id="GO:0005813">
    <property type="term" value="C:centrosome"/>
    <property type="evidence" value="ECO:0007669"/>
    <property type="project" value="UniProtKB-SubCell"/>
</dbReference>
<comment type="similarity">
    <text evidence="5">Belongs to the ARL2BP family.</text>
</comment>
<keyword evidence="12" id="KW-0966">Cell projection</keyword>
<name>A0A397A6F2_APHAT</name>
<evidence type="ECO:0000256" key="9">
    <source>
        <dbReference type="ARBA" id="ARBA00023128"/>
    </source>
</evidence>
<dbReference type="Gene3D" id="1.20.1520.10">
    <property type="entry name" value="ADP-ribosylation factor-like 2-binding protein, domain"/>
    <property type="match status" value="1"/>
</dbReference>
<keyword evidence="9" id="KW-0496">Mitochondrion</keyword>
<dbReference type="VEuPathDB" id="FungiDB:H257_16716"/>
<evidence type="ECO:0000256" key="1">
    <source>
        <dbReference type="ARBA" id="ARBA00004120"/>
    </source>
</evidence>
<dbReference type="EMBL" id="QUSZ01007140">
    <property type="protein sequence ID" value="RHY03423.1"/>
    <property type="molecule type" value="Genomic_DNA"/>
</dbReference>
<protein>
    <recommendedName>
        <fullName evidence="6">ADP-ribosylation factor-like protein 2-binding protein</fullName>
    </recommendedName>
</protein>
<dbReference type="Pfam" id="PF11527">
    <property type="entry name" value="ARL2_Bind_BART"/>
    <property type="match status" value="1"/>
</dbReference>
<evidence type="ECO:0000256" key="12">
    <source>
        <dbReference type="ARBA" id="ARBA00023273"/>
    </source>
</evidence>
<reference evidence="15 16" key="1">
    <citation type="submission" date="2018-08" db="EMBL/GenBank/DDBJ databases">
        <title>Aphanomyces genome sequencing and annotation.</title>
        <authorList>
            <person name="Minardi D."/>
            <person name="Oidtmann B."/>
            <person name="Van Der Giezen M."/>
            <person name="Studholme D.J."/>
        </authorList>
    </citation>
    <scope>NUCLEOTIDE SEQUENCE [LARGE SCALE GENOMIC DNA]</scope>
    <source>
        <strain evidence="15 16">Kv</strain>
    </source>
</reference>
<keyword evidence="10" id="KW-0206">Cytoskeleton</keyword>
<organism evidence="15 16">
    <name type="scientific">Aphanomyces astaci</name>
    <name type="common">Crayfish plague agent</name>
    <dbReference type="NCBI Taxonomy" id="112090"/>
    <lineage>
        <taxon>Eukaryota</taxon>
        <taxon>Sar</taxon>
        <taxon>Stramenopiles</taxon>
        <taxon>Oomycota</taxon>
        <taxon>Saprolegniomycetes</taxon>
        <taxon>Saprolegniales</taxon>
        <taxon>Verrucalvaceae</taxon>
        <taxon>Aphanomyces</taxon>
    </lineage>
</organism>
<keyword evidence="11" id="KW-0539">Nucleus</keyword>
<dbReference type="InterPro" id="IPR023379">
    <property type="entry name" value="BART_dom"/>
</dbReference>
<dbReference type="InterPro" id="IPR042541">
    <property type="entry name" value="BART_sf"/>
</dbReference>
<dbReference type="GO" id="GO:0051457">
    <property type="term" value="P:maintenance of protein location in nucleus"/>
    <property type="evidence" value="ECO:0007669"/>
    <property type="project" value="TreeGrafter"/>
</dbReference>
<evidence type="ECO:0000313" key="15">
    <source>
        <dbReference type="EMBL" id="RHY03423.1"/>
    </source>
</evidence>
<evidence type="ECO:0000256" key="7">
    <source>
        <dbReference type="ARBA" id="ARBA00022490"/>
    </source>
</evidence>
<evidence type="ECO:0000259" key="14">
    <source>
        <dbReference type="Pfam" id="PF11527"/>
    </source>
</evidence>
<dbReference type="PANTHER" id="PTHR15487">
    <property type="entry name" value="ADP-RIBOSYLATION FACTOR-LIKE PROTEIN 2-BINDING PROTEIN"/>
    <property type="match status" value="1"/>
</dbReference>
<comment type="subcellular location">
    <subcellularLocation>
        <location evidence="1">Cytoplasm</location>
        <location evidence="1">Cytoskeleton</location>
        <location evidence="1">Cilium basal body</location>
    </subcellularLocation>
    <subcellularLocation>
        <location evidence="3">Cytoplasm</location>
        <location evidence="3">Cytoskeleton</location>
        <location evidence="3">Microtubule organizing center</location>
        <location evidence="3">Centrosome</location>
    </subcellularLocation>
    <subcellularLocation>
        <location evidence="4">Mitochondrion intermembrane space</location>
    </subcellularLocation>
    <subcellularLocation>
        <location evidence="2">Nucleus</location>
    </subcellularLocation>
</comment>
<feature type="compositionally biased region" description="Basic and acidic residues" evidence="13">
    <location>
        <begin position="1"/>
        <end position="13"/>
    </location>
</feature>
<dbReference type="GO" id="GO:0005634">
    <property type="term" value="C:nucleus"/>
    <property type="evidence" value="ECO:0007669"/>
    <property type="project" value="UniProtKB-SubCell"/>
</dbReference>
<proteinExistence type="inferred from homology"/>
<dbReference type="PANTHER" id="PTHR15487:SF4">
    <property type="entry name" value="ADP-RIBOSYLATION FACTOR-LIKE PROTEIN 2-BINDING PROTEIN"/>
    <property type="match status" value="1"/>
</dbReference>
<dbReference type="Proteomes" id="UP000265427">
    <property type="component" value="Unassembled WGS sequence"/>
</dbReference>
<sequence>MWTLKWKDPRKIETSSTTVNSRDAMSDTSDNQPEIALFGDDDLESEEIISTDDRGGSTEENKLDEAMGVLQNVLIDPDFVQMQTDFCQKHCEYFDDASENKLIYMDLFKEYTLLIENYLEARLQAEIEDFTMDELCQMIQDHEDEIAGDVVDILMSCADFDEFKSLMLSFKQNDQAVFETYMTRQQHPYRTRCMLGSISGTAASSEIALS</sequence>
<evidence type="ECO:0000256" key="2">
    <source>
        <dbReference type="ARBA" id="ARBA00004123"/>
    </source>
</evidence>
<keyword evidence="8" id="KW-0969">Cilium</keyword>
<evidence type="ECO:0000256" key="13">
    <source>
        <dbReference type="SAM" id="MobiDB-lite"/>
    </source>
</evidence>
<evidence type="ECO:0000256" key="4">
    <source>
        <dbReference type="ARBA" id="ARBA00004569"/>
    </source>
</evidence>
<feature type="domain" description="BART" evidence="14">
    <location>
        <begin position="64"/>
        <end position="172"/>
    </location>
</feature>
<dbReference type="AlphaFoldDB" id="A0A397A6F2"/>
<gene>
    <name evidence="15" type="ORF">DYB36_007745</name>
</gene>